<dbReference type="Proteomes" id="UP000177996">
    <property type="component" value="Unassembled WGS sequence"/>
</dbReference>
<dbReference type="Gene3D" id="3.40.1280.10">
    <property type="match status" value="1"/>
</dbReference>
<comment type="subcellular location">
    <subcellularLocation>
        <location evidence="2">Cytoplasm</location>
    </subcellularLocation>
</comment>
<comment type="similarity">
    <text evidence="3">Belongs to the RNA methyltransferase TrmD family.</text>
</comment>
<evidence type="ECO:0000256" key="10">
    <source>
        <dbReference type="ARBA" id="ARBA00022691"/>
    </source>
</evidence>
<dbReference type="InterPro" id="IPR016009">
    <property type="entry name" value="tRNA_MeTrfase_TRMD/TRM10"/>
</dbReference>
<evidence type="ECO:0000256" key="9">
    <source>
        <dbReference type="ARBA" id="ARBA00022679"/>
    </source>
</evidence>
<dbReference type="InterPro" id="IPR023148">
    <property type="entry name" value="tRNA_m1G_MeTrfase_C_sf"/>
</dbReference>
<evidence type="ECO:0000313" key="17">
    <source>
        <dbReference type="EMBL" id="OGZ07218.1"/>
    </source>
</evidence>
<evidence type="ECO:0000256" key="15">
    <source>
        <dbReference type="PIRSR" id="PIRSR000386-1"/>
    </source>
</evidence>
<evidence type="ECO:0000256" key="13">
    <source>
        <dbReference type="ARBA" id="ARBA00033392"/>
    </source>
</evidence>
<dbReference type="SUPFAM" id="SSF75217">
    <property type="entry name" value="alpha/beta knot"/>
    <property type="match status" value="1"/>
</dbReference>
<keyword evidence="10 15" id="KW-0949">S-adenosyl-L-methionine</keyword>
<keyword evidence="8" id="KW-0489">Methyltransferase</keyword>
<comment type="subunit">
    <text evidence="4">Homodimer.</text>
</comment>
<evidence type="ECO:0000256" key="12">
    <source>
        <dbReference type="ARBA" id="ARBA00029736"/>
    </source>
</evidence>
<evidence type="ECO:0000256" key="11">
    <source>
        <dbReference type="ARBA" id="ARBA00022694"/>
    </source>
</evidence>
<dbReference type="GO" id="GO:0052906">
    <property type="term" value="F:tRNA (guanine(37)-N1)-methyltransferase activity"/>
    <property type="evidence" value="ECO:0007669"/>
    <property type="project" value="UniProtKB-EC"/>
</dbReference>
<evidence type="ECO:0000256" key="8">
    <source>
        <dbReference type="ARBA" id="ARBA00022603"/>
    </source>
</evidence>
<dbReference type="PANTHER" id="PTHR46417">
    <property type="entry name" value="TRNA (GUANINE-N(1)-)-METHYLTRANSFERASE"/>
    <property type="match status" value="1"/>
</dbReference>
<keyword evidence="9" id="KW-0808">Transferase</keyword>
<evidence type="ECO:0000256" key="6">
    <source>
        <dbReference type="ARBA" id="ARBA00014679"/>
    </source>
</evidence>
<dbReference type="InterPro" id="IPR029026">
    <property type="entry name" value="tRNA_m1G_MTases_N"/>
</dbReference>
<evidence type="ECO:0000259" key="16">
    <source>
        <dbReference type="Pfam" id="PF01746"/>
    </source>
</evidence>
<evidence type="ECO:0000256" key="7">
    <source>
        <dbReference type="ARBA" id="ARBA00022490"/>
    </source>
</evidence>
<evidence type="ECO:0000256" key="2">
    <source>
        <dbReference type="ARBA" id="ARBA00004496"/>
    </source>
</evidence>
<feature type="domain" description="tRNA methyltransferase TRMD/TRM10-type" evidence="16">
    <location>
        <begin position="28"/>
        <end position="258"/>
    </location>
</feature>
<dbReference type="InterPro" id="IPR029028">
    <property type="entry name" value="Alpha/beta_knot_MTases"/>
</dbReference>
<dbReference type="GO" id="GO:0002939">
    <property type="term" value="P:tRNA N1-guanine methylation"/>
    <property type="evidence" value="ECO:0007669"/>
    <property type="project" value="TreeGrafter"/>
</dbReference>
<evidence type="ECO:0000313" key="18">
    <source>
        <dbReference type="Proteomes" id="UP000177996"/>
    </source>
</evidence>
<keyword evidence="7" id="KW-0963">Cytoplasm</keyword>
<dbReference type="Gene3D" id="1.10.1270.20">
    <property type="entry name" value="tRNA(m1g37)methyltransferase, domain 2"/>
    <property type="match status" value="1"/>
</dbReference>
<dbReference type="PIRSF" id="PIRSF000386">
    <property type="entry name" value="tRNA_mtase"/>
    <property type="match status" value="1"/>
</dbReference>
<comment type="caution">
    <text evidence="17">The sequence shown here is derived from an EMBL/GenBank/DDBJ whole genome shotgun (WGS) entry which is preliminary data.</text>
</comment>
<evidence type="ECO:0000256" key="4">
    <source>
        <dbReference type="ARBA" id="ARBA00011738"/>
    </source>
</evidence>
<evidence type="ECO:0000256" key="1">
    <source>
        <dbReference type="ARBA" id="ARBA00002634"/>
    </source>
</evidence>
<dbReference type="PANTHER" id="PTHR46417:SF1">
    <property type="entry name" value="TRNA (GUANINE-N(1)-)-METHYLTRANSFERASE"/>
    <property type="match status" value="1"/>
</dbReference>
<evidence type="ECO:0000256" key="14">
    <source>
        <dbReference type="ARBA" id="ARBA00047783"/>
    </source>
</evidence>
<proteinExistence type="inferred from homology"/>
<dbReference type="Pfam" id="PF01746">
    <property type="entry name" value="tRNA_m1G_MT"/>
    <property type="match status" value="1"/>
</dbReference>
<protein>
    <recommendedName>
        <fullName evidence="6">tRNA (guanine-N(1)-)-methyltransferase</fullName>
        <ecNumber evidence="5">2.1.1.228</ecNumber>
    </recommendedName>
    <alternativeName>
        <fullName evidence="12">M1G-methyltransferase</fullName>
    </alternativeName>
    <alternativeName>
        <fullName evidence="13">tRNA [GM37] methyltransferase</fullName>
    </alternativeName>
</protein>
<reference evidence="17 18" key="1">
    <citation type="journal article" date="2016" name="Nat. Commun.">
        <title>Thousands of microbial genomes shed light on interconnected biogeochemical processes in an aquifer system.</title>
        <authorList>
            <person name="Anantharaman K."/>
            <person name="Brown C.T."/>
            <person name="Hug L.A."/>
            <person name="Sharon I."/>
            <person name="Castelle C.J."/>
            <person name="Probst A.J."/>
            <person name="Thomas B.C."/>
            <person name="Singh A."/>
            <person name="Wilkins M.J."/>
            <person name="Karaoz U."/>
            <person name="Brodie E.L."/>
            <person name="Williams K.H."/>
            <person name="Hubbard S.S."/>
            <person name="Banfield J.F."/>
        </authorList>
    </citation>
    <scope>NUCLEOTIDE SEQUENCE [LARGE SCALE GENOMIC DNA]</scope>
</reference>
<organism evidence="17 18">
    <name type="scientific">Candidatus Lloydbacteria bacterium RIFCSPHIGHO2_02_FULL_50_13</name>
    <dbReference type="NCBI Taxonomy" id="1798661"/>
    <lineage>
        <taxon>Bacteria</taxon>
        <taxon>Candidatus Lloydiibacteriota</taxon>
    </lineage>
</organism>
<evidence type="ECO:0000256" key="3">
    <source>
        <dbReference type="ARBA" id="ARBA00007630"/>
    </source>
</evidence>
<dbReference type="EC" id="2.1.1.228" evidence="5"/>
<dbReference type="AlphaFoldDB" id="A0A1G2D386"/>
<comment type="catalytic activity">
    <reaction evidence="14">
        <text>guanosine(37) in tRNA + S-adenosyl-L-methionine = N(1)-methylguanosine(37) in tRNA + S-adenosyl-L-homocysteine + H(+)</text>
        <dbReference type="Rhea" id="RHEA:36899"/>
        <dbReference type="Rhea" id="RHEA-COMP:10145"/>
        <dbReference type="Rhea" id="RHEA-COMP:10147"/>
        <dbReference type="ChEBI" id="CHEBI:15378"/>
        <dbReference type="ChEBI" id="CHEBI:57856"/>
        <dbReference type="ChEBI" id="CHEBI:59789"/>
        <dbReference type="ChEBI" id="CHEBI:73542"/>
        <dbReference type="ChEBI" id="CHEBI:74269"/>
        <dbReference type="EC" id="2.1.1.228"/>
    </reaction>
</comment>
<sequence length="261" mass="29801">MAQLYILKERACDPLSFLLLSRYCFLYMRFHIITLFLEIVKSYVDCSILGRAQEKRLIKIAYYNPRDFTKDKWARVDRRPYGGGPGMVLEAEPFLKAAEKILKLIPKATLGKVATPKVAFGKRKRTKTVFFATDGRQFTNAMARDWAKKYDDIIFLAGRYEGIDARAAKILKAEKISVGPYVLTGGELPAMIVVDAVSRQIPGVLGKFESVEEKRVASPDVYTRPEVLNWKKKKYRVPKVLLGGNHKLIEAWKESRKSHKP</sequence>
<gene>
    <name evidence="17" type="ORF">A3D65_03110</name>
</gene>
<dbReference type="GO" id="GO:0005829">
    <property type="term" value="C:cytosol"/>
    <property type="evidence" value="ECO:0007669"/>
    <property type="project" value="TreeGrafter"/>
</dbReference>
<comment type="function">
    <text evidence="1">Specifically methylates guanosine-37 in various tRNAs.</text>
</comment>
<name>A0A1G2D386_9BACT</name>
<dbReference type="STRING" id="1798661.A3D65_03110"/>
<dbReference type="EMBL" id="MHLL01000065">
    <property type="protein sequence ID" value="OGZ07218.1"/>
    <property type="molecule type" value="Genomic_DNA"/>
</dbReference>
<evidence type="ECO:0000256" key="5">
    <source>
        <dbReference type="ARBA" id="ARBA00012807"/>
    </source>
</evidence>
<keyword evidence="11" id="KW-0819">tRNA processing</keyword>
<dbReference type="InterPro" id="IPR002649">
    <property type="entry name" value="tRNA_m1G_MeTrfase_TrmD"/>
</dbReference>
<feature type="binding site" evidence="15">
    <location>
        <position position="158"/>
    </location>
    <ligand>
        <name>S-adenosyl-L-methionine</name>
        <dbReference type="ChEBI" id="CHEBI:59789"/>
    </ligand>
</feature>
<accession>A0A1G2D386</accession>